<dbReference type="Pfam" id="PF14529">
    <property type="entry name" value="Exo_endo_phos_2"/>
    <property type="match status" value="1"/>
</dbReference>
<dbReference type="SUPFAM" id="SSF56219">
    <property type="entry name" value="DNase I-like"/>
    <property type="match status" value="1"/>
</dbReference>
<dbReference type="EMBL" id="VUJU01008238">
    <property type="protein sequence ID" value="KAF0733679.1"/>
    <property type="molecule type" value="Genomic_DNA"/>
</dbReference>
<dbReference type="GO" id="GO:0004527">
    <property type="term" value="F:exonuclease activity"/>
    <property type="evidence" value="ECO:0007669"/>
    <property type="project" value="UniProtKB-KW"/>
</dbReference>
<reference evidence="2 3" key="1">
    <citation type="submission" date="2019-08" db="EMBL/GenBank/DDBJ databases">
        <title>Whole genome of Aphis craccivora.</title>
        <authorList>
            <person name="Voronova N.V."/>
            <person name="Shulinski R.S."/>
            <person name="Bandarenka Y.V."/>
            <person name="Zhorov D.G."/>
            <person name="Warner D."/>
        </authorList>
    </citation>
    <scope>NUCLEOTIDE SEQUENCE [LARGE SCALE GENOMIC DNA]</scope>
    <source>
        <strain evidence="2">180601</strain>
        <tissue evidence="2">Whole Body</tissue>
    </source>
</reference>
<proteinExistence type="predicted"/>
<name>A0A6G0X1E6_APHCR</name>
<keyword evidence="3" id="KW-1185">Reference proteome</keyword>
<keyword evidence="2" id="KW-0540">Nuclease</keyword>
<dbReference type="Gene3D" id="3.60.10.10">
    <property type="entry name" value="Endonuclease/exonuclease/phosphatase"/>
    <property type="match status" value="1"/>
</dbReference>
<protein>
    <submittedName>
        <fullName evidence="2">Endo/exonuclease/phosphatase domain-containing protein</fullName>
    </submittedName>
</protein>
<dbReference type="Proteomes" id="UP000478052">
    <property type="component" value="Unassembled WGS sequence"/>
</dbReference>
<organism evidence="2 3">
    <name type="scientific">Aphis craccivora</name>
    <name type="common">Cowpea aphid</name>
    <dbReference type="NCBI Taxonomy" id="307492"/>
    <lineage>
        <taxon>Eukaryota</taxon>
        <taxon>Metazoa</taxon>
        <taxon>Ecdysozoa</taxon>
        <taxon>Arthropoda</taxon>
        <taxon>Hexapoda</taxon>
        <taxon>Insecta</taxon>
        <taxon>Pterygota</taxon>
        <taxon>Neoptera</taxon>
        <taxon>Paraneoptera</taxon>
        <taxon>Hemiptera</taxon>
        <taxon>Sternorrhyncha</taxon>
        <taxon>Aphidomorpha</taxon>
        <taxon>Aphidoidea</taxon>
        <taxon>Aphididae</taxon>
        <taxon>Aphidini</taxon>
        <taxon>Aphis</taxon>
        <taxon>Aphis</taxon>
    </lineage>
</organism>
<comment type="caution">
    <text evidence="2">The sequence shown here is derived from an EMBL/GenBank/DDBJ whole genome shotgun (WGS) entry which is preliminary data.</text>
</comment>
<gene>
    <name evidence="2" type="ORF">FWK35_00018639</name>
</gene>
<evidence type="ECO:0000313" key="3">
    <source>
        <dbReference type="Proteomes" id="UP000478052"/>
    </source>
</evidence>
<feature type="domain" description="Endonuclease/exonuclease/phosphatase" evidence="1">
    <location>
        <begin position="7"/>
        <end position="55"/>
    </location>
</feature>
<keyword evidence="2" id="KW-0269">Exonuclease</keyword>
<dbReference type="OrthoDB" id="6630759at2759"/>
<keyword evidence="2" id="KW-0378">Hydrolase</keyword>
<evidence type="ECO:0000313" key="2">
    <source>
        <dbReference type="EMBL" id="KAF0733679.1"/>
    </source>
</evidence>
<accession>A0A6G0X1E6</accession>
<dbReference type="InterPro" id="IPR005135">
    <property type="entry name" value="Endo/exonuclease/phosphatase"/>
</dbReference>
<evidence type="ECO:0000259" key="1">
    <source>
        <dbReference type="Pfam" id="PF14529"/>
    </source>
</evidence>
<dbReference type="InterPro" id="IPR036691">
    <property type="entry name" value="Endo/exonu/phosph_ase_sf"/>
</dbReference>
<dbReference type="AlphaFoldDB" id="A0A6G0X1E6"/>
<sequence>MSGEMICCNVGSTPTFQTSMGSAILDLTLASVKVAATIGGWKVHEHVITSDHRLITFEYVDTDEGEIVKTRSKRFNVRKADWNKFRQRLAENQHADQTKVNGEHSPGNLVTLPVGVYHLAVA</sequence>